<reference evidence="8 9" key="1">
    <citation type="submission" date="2016-08" db="EMBL/GenBank/DDBJ databases">
        <authorList>
            <consortium name="Lentinula edodes genome sequencing consortium"/>
            <person name="Sakamoto Y."/>
            <person name="Nakade K."/>
            <person name="Sato S."/>
            <person name="Yoshida Y."/>
            <person name="Miyazaki K."/>
            <person name="Natsume S."/>
            <person name="Konno N."/>
        </authorList>
    </citation>
    <scope>NUCLEOTIDE SEQUENCE [LARGE SCALE GENOMIC DNA]</scope>
    <source>
        <strain evidence="8 9">NBRC 111202</strain>
    </source>
</reference>
<keyword evidence="5 7" id="KW-1133">Transmembrane helix</keyword>
<evidence type="ECO:0000256" key="3">
    <source>
        <dbReference type="ARBA" id="ARBA00022475"/>
    </source>
</evidence>
<evidence type="ECO:0000256" key="1">
    <source>
        <dbReference type="ARBA" id="ARBA00004651"/>
    </source>
</evidence>
<comment type="subcellular location">
    <subcellularLocation>
        <location evidence="1">Cell membrane</location>
        <topology evidence="1">Multi-pass membrane protein</topology>
    </subcellularLocation>
</comment>
<keyword evidence="3" id="KW-1003">Cell membrane</keyword>
<comment type="caution">
    <text evidence="8">The sequence shown here is derived from an EMBL/GenBank/DDBJ whole genome shotgun (WGS) entry which is preliminary data.</text>
</comment>
<gene>
    <name evidence="8" type="ORF">LENED_001257</name>
</gene>
<dbReference type="EMBL" id="BDGU01000019">
    <property type="protein sequence ID" value="GAV99776.1"/>
    <property type="molecule type" value="Genomic_DNA"/>
</dbReference>
<evidence type="ECO:0000313" key="9">
    <source>
        <dbReference type="Proteomes" id="UP000188533"/>
    </source>
</evidence>
<dbReference type="InterPro" id="IPR008509">
    <property type="entry name" value="MOT2/MFSD5"/>
</dbReference>
<keyword evidence="4 7" id="KW-0812">Transmembrane</keyword>
<evidence type="ECO:0000256" key="4">
    <source>
        <dbReference type="ARBA" id="ARBA00022692"/>
    </source>
</evidence>
<dbReference type="AlphaFoldDB" id="A0A1Q3DXN3"/>
<dbReference type="Proteomes" id="UP000188533">
    <property type="component" value="Unassembled WGS sequence"/>
</dbReference>
<dbReference type="Pfam" id="PF05631">
    <property type="entry name" value="MFS_5"/>
    <property type="match status" value="1"/>
</dbReference>
<sequence>MEDGGVPNTSLLAKLTRQYLFVYAMVMGADWLQGPYIYSLYREQYKFPERLVALLFVTGFSSGALTAPLVGAWADQLYA</sequence>
<dbReference type="GO" id="GO:0015098">
    <property type="term" value="F:molybdate ion transmembrane transporter activity"/>
    <property type="evidence" value="ECO:0007669"/>
    <property type="project" value="InterPro"/>
</dbReference>
<proteinExistence type="predicted"/>
<evidence type="ECO:0000256" key="7">
    <source>
        <dbReference type="SAM" id="Phobius"/>
    </source>
</evidence>
<organism evidence="8 9">
    <name type="scientific">Lentinula edodes</name>
    <name type="common">Shiitake mushroom</name>
    <name type="synonym">Lentinus edodes</name>
    <dbReference type="NCBI Taxonomy" id="5353"/>
    <lineage>
        <taxon>Eukaryota</taxon>
        <taxon>Fungi</taxon>
        <taxon>Dikarya</taxon>
        <taxon>Basidiomycota</taxon>
        <taxon>Agaricomycotina</taxon>
        <taxon>Agaricomycetes</taxon>
        <taxon>Agaricomycetidae</taxon>
        <taxon>Agaricales</taxon>
        <taxon>Marasmiineae</taxon>
        <taxon>Omphalotaceae</taxon>
        <taxon>Lentinula</taxon>
    </lineage>
</organism>
<evidence type="ECO:0000256" key="6">
    <source>
        <dbReference type="ARBA" id="ARBA00023136"/>
    </source>
</evidence>
<keyword evidence="2" id="KW-0813">Transport</keyword>
<keyword evidence="6 7" id="KW-0472">Membrane</keyword>
<dbReference type="PANTHER" id="PTHR23516">
    <property type="entry name" value="SAM (S-ADENOSYL METHIONINE) TRANSPORTER"/>
    <property type="match status" value="1"/>
</dbReference>
<feature type="transmembrane region" description="Helical" evidence="7">
    <location>
        <begin position="20"/>
        <end position="39"/>
    </location>
</feature>
<evidence type="ECO:0000313" key="8">
    <source>
        <dbReference type="EMBL" id="GAV99776.1"/>
    </source>
</evidence>
<keyword evidence="9" id="KW-1185">Reference proteome</keyword>
<reference evidence="8 9" key="2">
    <citation type="submission" date="2017-02" db="EMBL/GenBank/DDBJ databases">
        <title>A genome survey and senescence transcriptome analysis in Lentinula edodes.</title>
        <authorList>
            <person name="Sakamoto Y."/>
            <person name="Nakade K."/>
            <person name="Sato S."/>
            <person name="Yoshida Y."/>
            <person name="Miyazaki K."/>
            <person name="Natsume S."/>
            <person name="Konno N."/>
        </authorList>
    </citation>
    <scope>NUCLEOTIDE SEQUENCE [LARGE SCALE GENOMIC DNA]</scope>
    <source>
        <strain evidence="8 9">NBRC 111202</strain>
    </source>
</reference>
<accession>A0A1Q3DXN3</accession>
<feature type="transmembrane region" description="Helical" evidence="7">
    <location>
        <begin position="51"/>
        <end position="74"/>
    </location>
</feature>
<dbReference type="GO" id="GO:0005886">
    <property type="term" value="C:plasma membrane"/>
    <property type="evidence" value="ECO:0007669"/>
    <property type="project" value="UniProtKB-SubCell"/>
</dbReference>
<dbReference type="PANTHER" id="PTHR23516:SF1">
    <property type="entry name" value="MOLYBDATE-ANION TRANSPORTER"/>
    <property type="match status" value="1"/>
</dbReference>
<protein>
    <submittedName>
        <fullName evidence="8">DUF791-domain-containing protein</fullName>
    </submittedName>
</protein>
<evidence type="ECO:0000256" key="2">
    <source>
        <dbReference type="ARBA" id="ARBA00022448"/>
    </source>
</evidence>
<name>A0A1Q3DXN3_LENED</name>
<evidence type="ECO:0000256" key="5">
    <source>
        <dbReference type="ARBA" id="ARBA00022989"/>
    </source>
</evidence>